<dbReference type="EMBL" id="BSEC01000001">
    <property type="protein sequence ID" value="GLI93144.1"/>
    <property type="molecule type" value="Genomic_DNA"/>
</dbReference>
<evidence type="ECO:0000313" key="2">
    <source>
        <dbReference type="EMBL" id="GLI93144.1"/>
    </source>
</evidence>
<dbReference type="RefSeq" id="WP_281802784.1">
    <property type="nucleotide sequence ID" value="NZ_BSEC01000001.1"/>
</dbReference>
<accession>A0A9W6LSB3</accession>
<protein>
    <submittedName>
        <fullName evidence="2">Uncharacterized protein</fullName>
    </submittedName>
</protein>
<evidence type="ECO:0000313" key="3">
    <source>
        <dbReference type="Proteomes" id="UP001144323"/>
    </source>
</evidence>
<keyword evidence="1" id="KW-0732">Signal</keyword>
<sequence length="147" mass="15769">MLRSYGLAGMMTLVLFSAPASAFDVVNPDYGGRVEPYAARLAQAQSRGEPVRIGPVECDSSCTLFLAARNSCVHPGAVFGFHAPWVGGPTSGVVDRRMTAVFASAYKPPLRRIFLSHVHNTRGQVPGPLLRLSGMQLASLGYRLCGY</sequence>
<evidence type="ECO:0000256" key="1">
    <source>
        <dbReference type="SAM" id="SignalP"/>
    </source>
</evidence>
<organism evidence="2 3">
    <name type="scientific">Methylocystis echinoides</name>
    <dbReference type="NCBI Taxonomy" id="29468"/>
    <lineage>
        <taxon>Bacteria</taxon>
        <taxon>Pseudomonadati</taxon>
        <taxon>Pseudomonadota</taxon>
        <taxon>Alphaproteobacteria</taxon>
        <taxon>Hyphomicrobiales</taxon>
        <taxon>Methylocystaceae</taxon>
        <taxon>Methylocystis</taxon>
    </lineage>
</organism>
<gene>
    <name evidence="2" type="ORF">LMG27198_21360</name>
</gene>
<feature type="signal peptide" evidence="1">
    <location>
        <begin position="1"/>
        <end position="22"/>
    </location>
</feature>
<keyword evidence="3" id="KW-1185">Reference proteome</keyword>
<reference evidence="2" key="1">
    <citation type="journal article" date="2023" name="Int. J. Syst. Evol. Microbiol.">
        <title>Methylocystis iwaonis sp. nov., a type II methane-oxidizing bacterium from surface soil of a rice paddy field in Japan, and emended description of the genus Methylocystis (ex Whittenbury et al. 1970) Bowman et al. 1993.</title>
        <authorList>
            <person name="Kaise H."/>
            <person name="Sawadogo J.B."/>
            <person name="Alam M.S."/>
            <person name="Ueno C."/>
            <person name="Dianou D."/>
            <person name="Shinjo R."/>
            <person name="Asakawa S."/>
        </authorList>
    </citation>
    <scope>NUCLEOTIDE SEQUENCE</scope>
    <source>
        <strain evidence="2">LMG27198</strain>
    </source>
</reference>
<proteinExistence type="predicted"/>
<comment type="caution">
    <text evidence="2">The sequence shown here is derived from an EMBL/GenBank/DDBJ whole genome shotgun (WGS) entry which is preliminary data.</text>
</comment>
<feature type="chain" id="PRO_5040804631" evidence="1">
    <location>
        <begin position="23"/>
        <end position="147"/>
    </location>
</feature>
<dbReference type="Proteomes" id="UP001144323">
    <property type="component" value="Unassembled WGS sequence"/>
</dbReference>
<dbReference type="AlphaFoldDB" id="A0A9W6LSB3"/>
<name>A0A9W6LSB3_9HYPH</name>